<evidence type="ECO:0008006" key="4">
    <source>
        <dbReference type="Google" id="ProtNLM"/>
    </source>
</evidence>
<reference evidence="2 3" key="2">
    <citation type="submission" date="2020-08" db="EMBL/GenBank/DDBJ databases">
        <authorList>
            <person name="Partida-Martinez L."/>
            <person name="Huntemann M."/>
            <person name="Clum A."/>
            <person name="Wang J."/>
            <person name="Palaniappan K."/>
            <person name="Ritter S."/>
            <person name="Chen I.-M."/>
            <person name="Stamatis D."/>
            <person name="Reddy T."/>
            <person name="O'Malley R."/>
            <person name="Daum C."/>
            <person name="Shapiro N."/>
            <person name="Ivanova N."/>
            <person name="Kyrpides N."/>
            <person name="Woyke T."/>
        </authorList>
    </citation>
    <scope>NUCLEOTIDE SEQUENCE [LARGE SCALE GENOMIC DNA]</scope>
    <source>
        <strain evidence="2 3">RAS26</strain>
    </source>
</reference>
<protein>
    <recommendedName>
        <fullName evidence="4">Lipoprotein</fullName>
    </recommendedName>
</protein>
<comment type="caution">
    <text evidence="2">The sequence shown here is derived from an EMBL/GenBank/DDBJ whole genome shotgun (WGS) entry which is preliminary data.</text>
</comment>
<evidence type="ECO:0000256" key="1">
    <source>
        <dbReference type="SAM" id="SignalP"/>
    </source>
</evidence>
<name>A0A7W4YAI7_9CELL</name>
<dbReference type="RefSeq" id="WP_183294999.1">
    <property type="nucleotide sequence ID" value="NZ_JACHVX010000001.1"/>
</dbReference>
<evidence type="ECO:0000313" key="2">
    <source>
        <dbReference type="EMBL" id="MBB2922104.1"/>
    </source>
</evidence>
<proteinExistence type="predicted"/>
<sequence length="207" mass="22138">MASSQPPVARRLLLAATLAVLVLSGCVPAPAGPADEPRRLVATDDSFTIDVPEEWHELDVGEAVEVLASAQGPDAADQLFVTRHEGVDGGEWAALEIVTQLMTAQDPIAYHRVDDTRAFGAPRLVFDCPQEWEGRVVRRVLVPHVRSDGTSLLVFVQTTGEHLVDTAAVVRPILESVQDYQAPLAPPPELVVVPVPRAGDPGTPTVP</sequence>
<feature type="chain" id="PRO_5030871133" description="Lipoprotein" evidence="1">
    <location>
        <begin position="32"/>
        <end position="207"/>
    </location>
</feature>
<dbReference type="Proteomes" id="UP000518206">
    <property type="component" value="Unassembled WGS sequence"/>
</dbReference>
<feature type="signal peptide" evidence="1">
    <location>
        <begin position="1"/>
        <end position="31"/>
    </location>
</feature>
<keyword evidence="1" id="KW-0732">Signal</keyword>
<dbReference type="AlphaFoldDB" id="A0A7W4YAI7"/>
<reference evidence="2 3" key="1">
    <citation type="submission" date="2020-08" db="EMBL/GenBank/DDBJ databases">
        <title>The Agave Microbiome: Exploring the role of microbial communities in plant adaptations to desert environments.</title>
        <authorList>
            <person name="Partida-Martinez L.P."/>
        </authorList>
    </citation>
    <scope>NUCLEOTIDE SEQUENCE [LARGE SCALE GENOMIC DNA]</scope>
    <source>
        <strain evidence="2 3">RAS26</strain>
    </source>
</reference>
<dbReference type="EMBL" id="JACHVX010000001">
    <property type="protein sequence ID" value="MBB2922104.1"/>
    <property type="molecule type" value="Genomic_DNA"/>
</dbReference>
<organism evidence="2 3">
    <name type="scientific">Cellulomonas cellasea</name>
    <dbReference type="NCBI Taxonomy" id="43670"/>
    <lineage>
        <taxon>Bacteria</taxon>
        <taxon>Bacillati</taxon>
        <taxon>Actinomycetota</taxon>
        <taxon>Actinomycetes</taxon>
        <taxon>Micrococcales</taxon>
        <taxon>Cellulomonadaceae</taxon>
        <taxon>Cellulomonas</taxon>
    </lineage>
</organism>
<accession>A0A7W4YAI7</accession>
<evidence type="ECO:0000313" key="3">
    <source>
        <dbReference type="Proteomes" id="UP000518206"/>
    </source>
</evidence>
<gene>
    <name evidence="2" type="ORF">FHR80_000998</name>
</gene>